<dbReference type="AlphaFoldDB" id="A0A0C2MUM4"/>
<evidence type="ECO:0000313" key="6">
    <source>
        <dbReference type="Proteomes" id="UP000031668"/>
    </source>
</evidence>
<organism evidence="5 6">
    <name type="scientific">Thelohanellus kitauei</name>
    <name type="common">Myxosporean</name>
    <dbReference type="NCBI Taxonomy" id="669202"/>
    <lineage>
        <taxon>Eukaryota</taxon>
        <taxon>Metazoa</taxon>
        <taxon>Cnidaria</taxon>
        <taxon>Myxozoa</taxon>
        <taxon>Myxosporea</taxon>
        <taxon>Bivalvulida</taxon>
        <taxon>Platysporina</taxon>
        <taxon>Myxobolidae</taxon>
        <taxon>Thelohanellus</taxon>
    </lineage>
</organism>
<dbReference type="Pfam" id="PF01064">
    <property type="entry name" value="Activin_recp"/>
    <property type="match status" value="1"/>
</dbReference>
<dbReference type="Gene3D" id="2.10.60.10">
    <property type="entry name" value="CD59"/>
    <property type="match status" value="1"/>
</dbReference>
<feature type="domain" description="Activin types I and II receptor" evidence="4">
    <location>
        <begin position="14"/>
        <end position="87"/>
    </location>
</feature>
<dbReference type="InterPro" id="IPR000472">
    <property type="entry name" value="Activin_recp"/>
</dbReference>
<keyword evidence="2" id="KW-0732">Signal</keyword>
<gene>
    <name evidence="5" type="ORF">RF11_07206</name>
</gene>
<comment type="caution">
    <text evidence="5">The sequence shown here is derived from an EMBL/GenBank/DDBJ whole genome shotgun (WGS) entry which is preliminary data.</text>
</comment>
<keyword evidence="3" id="KW-0472">Membrane</keyword>
<protein>
    <recommendedName>
        <fullName evidence="4">Activin types I and II receptor domain-containing protein</fullName>
    </recommendedName>
</protein>
<evidence type="ECO:0000256" key="1">
    <source>
        <dbReference type="ARBA" id="ARBA00004370"/>
    </source>
</evidence>
<evidence type="ECO:0000256" key="2">
    <source>
        <dbReference type="ARBA" id="ARBA00022729"/>
    </source>
</evidence>
<evidence type="ECO:0000259" key="4">
    <source>
        <dbReference type="Pfam" id="PF01064"/>
    </source>
</evidence>
<reference evidence="5 6" key="1">
    <citation type="journal article" date="2014" name="Genome Biol. Evol.">
        <title>The genome of the myxosporean Thelohanellus kitauei shows adaptations to nutrient acquisition within its fish host.</title>
        <authorList>
            <person name="Yang Y."/>
            <person name="Xiong J."/>
            <person name="Zhou Z."/>
            <person name="Huo F."/>
            <person name="Miao W."/>
            <person name="Ran C."/>
            <person name="Liu Y."/>
            <person name="Zhang J."/>
            <person name="Feng J."/>
            <person name="Wang M."/>
            <person name="Wang M."/>
            <person name="Wang L."/>
            <person name="Yao B."/>
        </authorList>
    </citation>
    <scope>NUCLEOTIDE SEQUENCE [LARGE SCALE GENOMIC DNA]</scope>
    <source>
        <strain evidence="5">Wuqing</strain>
    </source>
</reference>
<keyword evidence="6" id="KW-1185">Reference proteome</keyword>
<sequence>MLHLSETSRQDTEITCICPNCSQDDYCRTDHYCFSLAKKINETTYSIRRSCAYGKKFPISEPEFCDHEGQDDKIFIKCCFSDFCNNHSLSEILPQSMKK</sequence>
<accession>A0A0C2MUM4</accession>
<name>A0A0C2MUM4_THEKT</name>
<proteinExistence type="predicted"/>
<dbReference type="GO" id="GO:0016020">
    <property type="term" value="C:membrane"/>
    <property type="evidence" value="ECO:0007669"/>
    <property type="project" value="UniProtKB-SubCell"/>
</dbReference>
<evidence type="ECO:0000313" key="5">
    <source>
        <dbReference type="EMBL" id="KII71031.1"/>
    </source>
</evidence>
<dbReference type="EMBL" id="JWZT01001873">
    <property type="protein sequence ID" value="KII71031.1"/>
    <property type="molecule type" value="Genomic_DNA"/>
</dbReference>
<evidence type="ECO:0000256" key="3">
    <source>
        <dbReference type="ARBA" id="ARBA00023136"/>
    </source>
</evidence>
<dbReference type="GO" id="GO:0004675">
    <property type="term" value="F:transmembrane receptor protein serine/threonine kinase activity"/>
    <property type="evidence" value="ECO:0007669"/>
    <property type="project" value="InterPro"/>
</dbReference>
<dbReference type="Proteomes" id="UP000031668">
    <property type="component" value="Unassembled WGS sequence"/>
</dbReference>
<dbReference type="SUPFAM" id="SSF57302">
    <property type="entry name" value="Snake toxin-like"/>
    <property type="match status" value="1"/>
</dbReference>
<comment type="subcellular location">
    <subcellularLocation>
        <location evidence="1">Membrane</location>
    </subcellularLocation>
</comment>
<dbReference type="InterPro" id="IPR045860">
    <property type="entry name" value="Snake_toxin-like_sf"/>
</dbReference>